<organism evidence="9 10">
    <name type="scientific">Antrihabitans cavernicola</name>
    <dbReference type="NCBI Taxonomy" id="2495913"/>
    <lineage>
        <taxon>Bacteria</taxon>
        <taxon>Bacillati</taxon>
        <taxon>Actinomycetota</taxon>
        <taxon>Actinomycetes</taxon>
        <taxon>Mycobacteriales</taxon>
        <taxon>Nocardiaceae</taxon>
        <taxon>Antrihabitans</taxon>
    </lineage>
</organism>
<feature type="compositionally biased region" description="Basic and acidic residues" evidence="6">
    <location>
        <begin position="270"/>
        <end position="280"/>
    </location>
</feature>
<dbReference type="SUPFAM" id="SSF103481">
    <property type="entry name" value="Multidrug resistance efflux transporter EmrE"/>
    <property type="match status" value="2"/>
</dbReference>
<dbReference type="Pfam" id="PF00892">
    <property type="entry name" value="EamA"/>
    <property type="match status" value="1"/>
</dbReference>
<feature type="transmembrane region" description="Helical" evidence="7">
    <location>
        <begin position="184"/>
        <end position="203"/>
    </location>
</feature>
<evidence type="ECO:0000256" key="1">
    <source>
        <dbReference type="ARBA" id="ARBA00004141"/>
    </source>
</evidence>
<comment type="similarity">
    <text evidence="2">Belongs to the EamA transporter family.</text>
</comment>
<name>A0A5A7SEQ4_9NOCA</name>
<dbReference type="OrthoDB" id="9815120at2"/>
<evidence type="ECO:0000259" key="8">
    <source>
        <dbReference type="Pfam" id="PF00892"/>
    </source>
</evidence>
<gene>
    <name evidence="9" type="ORF">FOY51_04680</name>
</gene>
<keyword evidence="10" id="KW-1185">Reference proteome</keyword>
<keyword evidence="5 7" id="KW-0472">Membrane</keyword>
<feature type="transmembrane region" description="Helical" evidence="7">
    <location>
        <begin position="215"/>
        <end position="235"/>
    </location>
</feature>
<keyword evidence="4 7" id="KW-1133">Transmembrane helix</keyword>
<evidence type="ECO:0000256" key="6">
    <source>
        <dbReference type="SAM" id="MobiDB-lite"/>
    </source>
</evidence>
<evidence type="ECO:0000313" key="10">
    <source>
        <dbReference type="Proteomes" id="UP000322244"/>
    </source>
</evidence>
<evidence type="ECO:0000256" key="3">
    <source>
        <dbReference type="ARBA" id="ARBA00022692"/>
    </source>
</evidence>
<feature type="region of interest" description="Disordered" evidence="6">
    <location>
        <begin position="259"/>
        <end position="294"/>
    </location>
</feature>
<dbReference type="InterPro" id="IPR037185">
    <property type="entry name" value="EmrE-like"/>
</dbReference>
<dbReference type="InterPro" id="IPR000620">
    <property type="entry name" value="EamA_dom"/>
</dbReference>
<evidence type="ECO:0000256" key="2">
    <source>
        <dbReference type="ARBA" id="ARBA00007362"/>
    </source>
</evidence>
<sequence length="294" mass="30479">MLCVQIGLAVSVGLIDRIGADGAAWLRLSWAGVLMLVIVRPRPSEFSRRALLDASLLGLVTAGVTVLFMYAVARIPLGTASALEFLGPLSVAALHGRGRGRVLWPLCAAVGVVWLTRPWEGSVDAVGIAFALGAACCWALYIVLTQRVGDAVTGLNGLAVSLPVAAIATTVFVGPSVIPEMTPGLLIAGIGLALLLPVVPFALEMQALRRLDAAAFGTLMSLEPAFASIIGLVMLGQRPHWLSVLGIACVIAAGVGATRSSGSGSVSSDVEVHNEFERPGTRICDPQPTREPCS</sequence>
<feature type="transmembrane region" description="Helical" evidence="7">
    <location>
        <begin position="125"/>
        <end position="144"/>
    </location>
</feature>
<feature type="transmembrane region" description="Helical" evidence="7">
    <location>
        <begin position="51"/>
        <end position="71"/>
    </location>
</feature>
<comment type="caution">
    <text evidence="9">The sequence shown here is derived from an EMBL/GenBank/DDBJ whole genome shotgun (WGS) entry which is preliminary data.</text>
</comment>
<evidence type="ECO:0000256" key="4">
    <source>
        <dbReference type="ARBA" id="ARBA00022989"/>
    </source>
</evidence>
<evidence type="ECO:0000313" key="9">
    <source>
        <dbReference type="EMBL" id="KAA0024336.1"/>
    </source>
</evidence>
<dbReference type="PANTHER" id="PTHR32322:SF2">
    <property type="entry name" value="EAMA DOMAIN-CONTAINING PROTEIN"/>
    <property type="match status" value="1"/>
</dbReference>
<feature type="transmembrane region" description="Helical" evidence="7">
    <location>
        <begin position="156"/>
        <end position="178"/>
    </location>
</feature>
<comment type="subcellular location">
    <subcellularLocation>
        <location evidence="1">Membrane</location>
        <topology evidence="1">Multi-pass membrane protein</topology>
    </subcellularLocation>
</comment>
<accession>A0A5A7SEQ4</accession>
<feature type="domain" description="EamA" evidence="8">
    <location>
        <begin position="127"/>
        <end position="253"/>
    </location>
</feature>
<dbReference type="PANTHER" id="PTHR32322">
    <property type="entry name" value="INNER MEMBRANE TRANSPORTER"/>
    <property type="match status" value="1"/>
</dbReference>
<proteinExistence type="inferred from homology"/>
<dbReference type="InterPro" id="IPR050638">
    <property type="entry name" value="AA-Vitamin_Transporters"/>
</dbReference>
<keyword evidence="3 7" id="KW-0812">Transmembrane</keyword>
<dbReference type="Proteomes" id="UP000322244">
    <property type="component" value="Unassembled WGS sequence"/>
</dbReference>
<feature type="compositionally biased region" description="Low complexity" evidence="6">
    <location>
        <begin position="259"/>
        <end position="269"/>
    </location>
</feature>
<reference evidence="9 10" key="1">
    <citation type="submission" date="2019-07" db="EMBL/GenBank/DDBJ databases">
        <title>Rhodococcus cavernicolus sp. nov., isolated from a cave.</title>
        <authorList>
            <person name="Lee S.D."/>
        </authorList>
    </citation>
    <scope>NUCLEOTIDE SEQUENCE [LARGE SCALE GENOMIC DNA]</scope>
    <source>
        <strain evidence="9 10">C1-24</strain>
    </source>
</reference>
<protein>
    <submittedName>
        <fullName evidence="9">EamA family transporter</fullName>
    </submittedName>
</protein>
<dbReference type="EMBL" id="VLNY01000002">
    <property type="protein sequence ID" value="KAA0024336.1"/>
    <property type="molecule type" value="Genomic_DNA"/>
</dbReference>
<feature type="transmembrane region" description="Helical" evidence="7">
    <location>
        <begin position="241"/>
        <end position="258"/>
    </location>
</feature>
<dbReference type="AlphaFoldDB" id="A0A5A7SEQ4"/>
<evidence type="ECO:0000256" key="5">
    <source>
        <dbReference type="ARBA" id="ARBA00023136"/>
    </source>
</evidence>
<dbReference type="GO" id="GO:0016020">
    <property type="term" value="C:membrane"/>
    <property type="evidence" value="ECO:0007669"/>
    <property type="project" value="UniProtKB-SubCell"/>
</dbReference>
<evidence type="ECO:0000256" key="7">
    <source>
        <dbReference type="SAM" id="Phobius"/>
    </source>
</evidence>